<dbReference type="EMBL" id="JAKVPY010000025">
    <property type="protein sequence ID" value="MCH4564906.1"/>
    <property type="molecule type" value="Genomic_DNA"/>
</dbReference>
<dbReference type="RefSeq" id="WP_240569470.1">
    <property type="nucleotide sequence ID" value="NZ_JAKVPY010000025.1"/>
</dbReference>
<gene>
    <name evidence="2" type="ORF">MKP05_17550</name>
</gene>
<reference evidence="2 3" key="1">
    <citation type="submission" date="2022-02" db="EMBL/GenBank/DDBJ databases">
        <title>Halomonas fukangensis sp. nov., a halophilic bacterium isolated from a bulk soil of Kalidium foliatum at Fukang.</title>
        <authorList>
            <person name="Huang Y."/>
        </authorList>
    </citation>
    <scope>NUCLEOTIDE SEQUENCE [LARGE SCALE GENOMIC DNA]</scope>
    <source>
        <strain evidence="2 3">EGI 63088</strain>
    </source>
</reference>
<dbReference type="SUPFAM" id="SSF53850">
    <property type="entry name" value="Periplasmic binding protein-like II"/>
    <property type="match status" value="1"/>
</dbReference>
<evidence type="ECO:0000313" key="3">
    <source>
        <dbReference type="Proteomes" id="UP001202117"/>
    </source>
</evidence>
<feature type="region of interest" description="Disordered" evidence="1">
    <location>
        <begin position="325"/>
        <end position="360"/>
    </location>
</feature>
<dbReference type="Proteomes" id="UP001202117">
    <property type="component" value="Unassembled WGS sequence"/>
</dbReference>
<dbReference type="CDD" id="cd13568">
    <property type="entry name" value="PBP2_TAXI_TRAP_like_3"/>
    <property type="match status" value="1"/>
</dbReference>
<dbReference type="NCBIfam" id="TIGR02122">
    <property type="entry name" value="TRAP_TAXI"/>
    <property type="match status" value="1"/>
</dbReference>
<evidence type="ECO:0000313" key="2">
    <source>
        <dbReference type="EMBL" id="MCH4564906.1"/>
    </source>
</evidence>
<dbReference type="InterPro" id="IPR011852">
    <property type="entry name" value="TRAP_TAXI"/>
</dbReference>
<comment type="caution">
    <text evidence="2">The sequence shown here is derived from an EMBL/GenBank/DDBJ whole genome shotgun (WGS) entry which is preliminary data.</text>
</comment>
<organism evidence="2 3">
    <name type="scientific">Halomonas flagellata</name>
    <dbReference type="NCBI Taxonomy" id="2920385"/>
    <lineage>
        <taxon>Bacteria</taxon>
        <taxon>Pseudomonadati</taxon>
        <taxon>Pseudomonadota</taxon>
        <taxon>Gammaproteobacteria</taxon>
        <taxon>Oceanospirillales</taxon>
        <taxon>Halomonadaceae</taxon>
        <taxon>Halomonas</taxon>
    </lineage>
</organism>
<dbReference type="PANTHER" id="PTHR42941">
    <property type="entry name" value="SLL1037 PROTEIN"/>
    <property type="match status" value="1"/>
</dbReference>
<sequence length="360" mass="38624">MHTDRTTPPCAPARLARASCLASLLAGLLIPGGGFAEEERIIIGTASSAGVYHVTGRAICRLLEPPCTARISDGSAANLQAVREGEVTVALAQSDLQHYAVSGIEGFSDVGPDDSLRSLFSVHGEPFTLVVRRDSGIREFDDLRQRAVNVGNPGSGQRGTMMKLLETRGWTLDDFSLANDLPADQQSLELCHGNVDAMVYTVGHPNDSVAQAIRLCDAAIIDVGGEAVDRLVEETPYFTRATIPAGIYAPDQPAVETFGVRATLVASAETDPETIHTIVAAVFDDLDHFKSFHPAYGELTVESMIREGLTAPLHEGALRYYRERGWIEGDEDEDDTPDESEDTAEETAPDEPDDGGEGTD</sequence>
<protein>
    <submittedName>
        <fullName evidence="2">TAXI family TRAP transporter solute-binding subunit</fullName>
    </submittedName>
</protein>
<keyword evidence="3" id="KW-1185">Reference proteome</keyword>
<name>A0ABS9RYI0_9GAMM</name>
<accession>A0ABS9RYI0</accession>
<evidence type="ECO:0000256" key="1">
    <source>
        <dbReference type="SAM" id="MobiDB-lite"/>
    </source>
</evidence>
<feature type="compositionally biased region" description="Acidic residues" evidence="1">
    <location>
        <begin position="328"/>
        <end position="360"/>
    </location>
</feature>
<dbReference type="Gene3D" id="3.40.190.10">
    <property type="entry name" value="Periplasmic binding protein-like II"/>
    <property type="match status" value="2"/>
</dbReference>
<dbReference type="Pfam" id="PF16868">
    <property type="entry name" value="NMT1_3"/>
    <property type="match status" value="1"/>
</dbReference>
<proteinExistence type="predicted"/>
<dbReference type="PANTHER" id="PTHR42941:SF1">
    <property type="entry name" value="SLL1037 PROTEIN"/>
    <property type="match status" value="1"/>
</dbReference>